<comment type="subcellular location">
    <subcellularLocation>
        <location evidence="1">Cell membrane</location>
        <topology evidence="1">Multi-pass membrane protein</topology>
    </subcellularLocation>
</comment>
<comment type="similarity">
    <text evidence="2">Belongs to the CN hydrolase family. Apolipoprotein N-acyltransferase subfamily.</text>
</comment>
<dbReference type="NCBIfam" id="NF008934">
    <property type="entry name" value="PRK12291.1"/>
    <property type="match status" value="1"/>
</dbReference>
<dbReference type="PANTHER" id="PTHR38686">
    <property type="entry name" value="APOLIPOPROTEIN N-ACYLTRANSFERASE"/>
    <property type="match status" value="1"/>
</dbReference>
<keyword evidence="6 10" id="KW-0812">Transmembrane</keyword>
<evidence type="ECO:0000256" key="6">
    <source>
        <dbReference type="ARBA" id="ARBA00022692"/>
    </source>
</evidence>
<dbReference type="EMBL" id="JAQIBD010000003">
    <property type="protein sequence ID" value="MDM5272186.1"/>
    <property type="molecule type" value="Genomic_DNA"/>
</dbReference>
<dbReference type="InterPro" id="IPR003010">
    <property type="entry name" value="C-N_Hydrolase"/>
</dbReference>
<keyword evidence="4" id="KW-0997">Cell inner membrane</keyword>
<evidence type="ECO:0000256" key="8">
    <source>
        <dbReference type="ARBA" id="ARBA00023136"/>
    </source>
</evidence>
<gene>
    <name evidence="12" type="ORF">PGH07_08335</name>
</gene>
<protein>
    <submittedName>
        <fullName evidence="12">Apolipoprotein N-acyltransferase</fullName>
        <ecNumber evidence="12">2.3.1.-</ecNumber>
    </submittedName>
</protein>
<sequence>MNKIGKYFNTFDITRGLLISFLLSAFIYIHHFNLSYPILNTLLGLLGLYLLLASERKSWFWSGVFVGLFWFWWIILSFKHYQMLWAIPIGLLFIALIYGIIFWAIAYLSEKLASTLPVQALSVLILKGLGVLAISYIHPFSFDWLKPELIFIESYLGIEKWQFAIILSAVILTLWQSRPYYLLLIVLAYHPLPKNVPTVDKDLQIISTSIPVEDKWKESHQPLHFQMFFEQIDKAINADKKLIILPESVFPVFINHSQEIIDKLQARAQKINIVTGGLFADGTVPRNSTYIFTKNHILVANKVVLVPFGESNPLPDFLSDWVNEVFYDGAVDYVASADITDYKVEGKVYRNAICFEATSEKLYKDHPEHMIVLSNNGWFVPSTEPSLQKLLLLYYNKKYDTTIYHSINMSPSYIIQDGMIMEVE</sequence>
<keyword evidence="13" id="KW-1185">Reference proteome</keyword>
<evidence type="ECO:0000256" key="3">
    <source>
        <dbReference type="ARBA" id="ARBA00022475"/>
    </source>
</evidence>
<dbReference type="Gene3D" id="3.60.110.10">
    <property type="entry name" value="Carbon-nitrogen hydrolase"/>
    <property type="match status" value="1"/>
</dbReference>
<reference evidence="12" key="1">
    <citation type="submission" date="2023-01" db="EMBL/GenBank/DDBJ databases">
        <title>Sulfurovum sp. zt1-1 genome assembly.</title>
        <authorList>
            <person name="Wang J."/>
        </authorList>
    </citation>
    <scope>NUCLEOTIDE SEQUENCE</scope>
    <source>
        <strain evidence="12">Zt1-1</strain>
    </source>
</reference>
<dbReference type="Proteomes" id="UP001169069">
    <property type="component" value="Unassembled WGS sequence"/>
</dbReference>
<dbReference type="InterPro" id="IPR004563">
    <property type="entry name" value="Apolipo_AcylTrfase"/>
</dbReference>
<evidence type="ECO:0000313" key="13">
    <source>
        <dbReference type="Proteomes" id="UP001169069"/>
    </source>
</evidence>
<feature type="transmembrane region" description="Helical" evidence="10">
    <location>
        <begin position="12"/>
        <end position="29"/>
    </location>
</feature>
<feature type="transmembrane region" description="Helical" evidence="10">
    <location>
        <begin position="84"/>
        <end position="108"/>
    </location>
</feature>
<evidence type="ECO:0000256" key="10">
    <source>
        <dbReference type="SAM" id="Phobius"/>
    </source>
</evidence>
<dbReference type="RefSeq" id="WP_289413963.1">
    <property type="nucleotide sequence ID" value="NZ_JAQIBD010000003.1"/>
</dbReference>
<evidence type="ECO:0000313" key="12">
    <source>
        <dbReference type="EMBL" id="MDM5272186.1"/>
    </source>
</evidence>
<comment type="caution">
    <text evidence="12">The sequence shown here is derived from an EMBL/GenBank/DDBJ whole genome shotgun (WGS) entry which is preliminary data.</text>
</comment>
<feature type="transmembrane region" description="Helical" evidence="10">
    <location>
        <begin position="120"/>
        <end position="138"/>
    </location>
</feature>
<keyword evidence="9 12" id="KW-0012">Acyltransferase</keyword>
<dbReference type="EC" id="2.3.1.-" evidence="12"/>
<keyword evidence="5 12" id="KW-0808">Transferase</keyword>
<organism evidence="12 13">
    <name type="scientific">Sulfurovum zhangzhouensis</name>
    <dbReference type="NCBI Taxonomy" id="3019067"/>
    <lineage>
        <taxon>Bacteria</taxon>
        <taxon>Pseudomonadati</taxon>
        <taxon>Campylobacterota</taxon>
        <taxon>Epsilonproteobacteria</taxon>
        <taxon>Campylobacterales</taxon>
        <taxon>Sulfurovaceae</taxon>
        <taxon>Sulfurovum</taxon>
    </lineage>
</organism>
<evidence type="ECO:0000256" key="9">
    <source>
        <dbReference type="ARBA" id="ARBA00023315"/>
    </source>
</evidence>
<keyword evidence="7 10" id="KW-1133">Transmembrane helix</keyword>
<keyword evidence="3" id="KW-1003">Cell membrane</keyword>
<evidence type="ECO:0000259" key="11">
    <source>
        <dbReference type="PROSITE" id="PS50263"/>
    </source>
</evidence>
<accession>A0ABT7QZA9</accession>
<evidence type="ECO:0000256" key="7">
    <source>
        <dbReference type="ARBA" id="ARBA00022989"/>
    </source>
</evidence>
<dbReference type="InterPro" id="IPR036526">
    <property type="entry name" value="C-N_Hydrolase_sf"/>
</dbReference>
<dbReference type="InterPro" id="IPR059110">
    <property type="entry name" value="Lnt_campylobact"/>
</dbReference>
<feature type="domain" description="CN hydrolase" evidence="11">
    <location>
        <begin position="206"/>
        <end position="424"/>
    </location>
</feature>
<feature type="transmembrane region" description="Helical" evidence="10">
    <location>
        <begin position="59"/>
        <end position="78"/>
    </location>
</feature>
<evidence type="ECO:0000256" key="4">
    <source>
        <dbReference type="ARBA" id="ARBA00022519"/>
    </source>
</evidence>
<feature type="transmembrane region" description="Helical" evidence="10">
    <location>
        <begin position="35"/>
        <end position="52"/>
    </location>
</feature>
<dbReference type="InterPro" id="IPR059109">
    <property type="entry name" value="Lnt_membrane_dom"/>
</dbReference>
<evidence type="ECO:0000256" key="1">
    <source>
        <dbReference type="ARBA" id="ARBA00004651"/>
    </source>
</evidence>
<evidence type="ECO:0000256" key="5">
    <source>
        <dbReference type="ARBA" id="ARBA00022679"/>
    </source>
</evidence>
<proteinExistence type="inferred from homology"/>
<name>A0ABT7QZA9_9BACT</name>
<evidence type="ECO:0000256" key="2">
    <source>
        <dbReference type="ARBA" id="ARBA00010065"/>
    </source>
</evidence>
<dbReference type="PROSITE" id="PS50263">
    <property type="entry name" value="CN_HYDROLASE"/>
    <property type="match status" value="1"/>
</dbReference>
<dbReference type="SUPFAM" id="SSF56317">
    <property type="entry name" value="Carbon-nitrogen hydrolase"/>
    <property type="match status" value="1"/>
</dbReference>
<dbReference type="Pfam" id="PF26365">
    <property type="entry name" value="ApoNAT_membrane"/>
    <property type="match status" value="1"/>
</dbReference>
<dbReference type="GO" id="GO:0016746">
    <property type="term" value="F:acyltransferase activity"/>
    <property type="evidence" value="ECO:0007669"/>
    <property type="project" value="UniProtKB-KW"/>
</dbReference>
<dbReference type="PANTHER" id="PTHR38686:SF1">
    <property type="entry name" value="APOLIPOPROTEIN N-ACYLTRANSFERASE"/>
    <property type="match status" value="1"/>
</dbReference>
<keyword evidence="8 10" id="KW-0472">Membrane</keyword>